<dbReference type="Gene3D" id="3.40.50.1820">
    <property type="entry name" value="alpha/beta hydrolase"/>
    <property type="match status" value="1"/>
</dbReference>
<evidence type="ECO:0000256" key="1">
    <source>
        <dbReference type="SAM" id="SignalP"/>
    </source>
</evidence>
<gene>
    <name evidence="2" type="ORF">FAZ98_24275</name>
</gene>
<feature type="signal peptide" evidence="1">
    <location>
        <begin position="1"/>
        <end position="23"/>
    </location>
</feature>
<accession>A0A7Z2GPR9</accession>
<dbReference type="InterPro" id="IPR029058">
    <property type="entry name" value="AB_hydrolase_fold"/>
</dbReference>
<dbReference type="GO" id="GO:0016787">
    <property type="term" value="F:hydrolase activity"/>
    <property type="evidence" value="ECO:0007669"/>
    <property type="project" value="UniProtKB-KW"/>
</dbReference>
<name>A0A7Z2GPR9_9BURK</name>
<feature type="chain" id="PRO_5031068595" evidence="1">
    <location>
        <begin position="24"/>
        <end position="351"/>
    </location>
</feature>
<evidence type="ECO:0000313" key="3">
    <source>
        <dbReference type="Proteomes" id="UP000433577"/>
    </source>
</evidence>
<dbReference type="AlphaFoldDB" id="A0A7Z2GPR9"/>
<keyword evidence="2" id="KW-0378">Hydrolase</keyword>
<dbReference type="Proteomes" id="UP000433577">
    <property type="component" value="Chromosome 3"/>
</dbReference>
<proteinExistence type="predicted"/>
<dbReference type="PANTHER" id="PTHR35560">
    <property type="entry name" value="BLL0132 PROTEIN"/>
    <property type="match status" value="1"/>
</dbReference>
<organism evidence="2 3">
    <name type="scientific">Paraburkholderia acidisoli</name>
    <dbReference type="NCBI Taxonomy" id="2571748"/>
    <lineage>
        <taxon>Bacteria</taxon>
        <taxon>Pseudomonadati</taxon>
        <taxon>Pseudomonadota</taxon>
        <taxon>Betaproteobacteria</taxon>
        <taxon>Burkholderiales</taxon>
        <taxon>Burkholderiaceae</taxon>
        <taxon>Paraburkholderia</taxon>
    </lineage>
</organism>
<keyword evidence="3" id="KW-1185">Reference proteome</keyword>
<keyword evidence="1" id="KW-0732">Signal</keyword>
<evidence type="ECO:0000313" key="2">
    <source>
        <dbReference type="EMBL" id="QGZ65732.1"/>
    </source>
</evidence>
<reference evidence="2 3" key="1">
    <citation type="submission" date="2019-12" db="EMBL/GenBank/DDBJ databases">
        <title>Paraburkholderia acidiphila 7Q-K02 sp. nov and Paraburkholderia acidisoli DHF22 sp. nov., two strains isolated from forest soil.</title>
        <authorList>
            <person name="Gao Z."/>
            <person name="Qiu L."/>
        </authorList>
    </citation>
    <scope>NUCLEOTIDE SEQUENCE [LARGE SCALE GENOMIC DNA]</scope>
    <source>
        <strain evidence="2 3">DHF22</strain>
    </source>
</reference>
<sequence length="351" mass="37828">MAVFGALASLGAFGAMMPASAQAATAAHVYNPHLRPVSQISDTRMRIDTPAGAAEFALYVSRDWAQPQPEVTRAIIVIHGKLRNADTYFHSAEQARDAARAQGADTAGTLLIAPQFLATLDFAGRDEPADLLRWHENGWMAGENAVAPAPVSSYAVLDAIVARLADRTRFPNLRHVIFAGHSGGGQVVQRYAVAARETGALARDGIDVRYVVSSPSSYAYFDATRPEPVDANACPGFDDWKYGMQKRPAYLADRTPAQLEAAYVKRRVQYLVGGNDNDPRQKALDQSCPAEAQGPQRVARAQAYVHYLQARHPEGIDQRLDVVPGVGHNGARMLTSACALAAMYDTPGCTP</sequence>
<dbReference type="PANTHER" id="PTHR35560:SF3">
    <property type="entry name" value="PEPTIDASE S9 PROLYL OLIGOPEPTIDASE CATALYTIC DOMAIN-CONTAINING PROTEIN"/>
    <property type="match status" value="1"/>
</dbReference>
<dbReference type="KEGG" id="pacs:FAZ98_24275"/>
<dbReference type="EMBL" id="CP046915">
    <property type="protein sequence ID" value="QGZ65732.1"/>
    <property type="molecule type" value="Genomic_DNA"/>
</dbReference>
<dbReference type="OrthoDB" id="1094867at2"/>
<protein>
    <submittedName>
        <fullName evidence="2">Alpha/beta hydrolase</fullName>
    </submittedName>
</protein>
<dbReference type="SUPFAM" id="SSF53474">
    <property type="entry name" value="alpha/beta-Hydrolases"/>
    <property type="match status" value="1"/>
</dbReference>